<reference evidence="2" key="1">
    <citation type="journal article" date="2020" name="Stud. Mycol.">
        <title>101 Dothideomycetes genomes: a test case for predicting lifestyles and emergence of pathogens.</title>
        <authorList>
            <person name="Haridas S."/>
            <person name="Albert R."/>
            <person name="Binder M."/>
            <person name="Bloem J."/>
            <person name="Labutti K."/>
            <person name="Salamov A."/>
            <person name="Andreopoulos B."/>
            <person name="Baker S."/>
            <person name="Barry K."/>
            <person name="Bills G."/>
            <person name="Bluhm B."/>
            <person name="Cannon C."/>
            <person name="Castanera R."/>
            <person name="Culley D."/>
            <person name="Daum C."/>
            <person name="Ezra D."/>
            <person name="Gonzalez J."/>
            <person name="Henrissat B."/>
            <person name="Kuo A."/>
            <person name="Liang C."/>
            <person name="Lipzen A."/>
            <person name="Lutzoni F."/>
            <person name="Magnuson J."/>
            <person name="Mondo S."/>
            <person name="Nolan M."/>
            <person name="Ohm R."/>
            <person name="Pangilinan J."/>
            <person name="Park H.-J."/>
            <person name="Ramirez L."/>
            <person name="Alfaro M."/>
            <person name="Sun H."/>
            <person name="Tritt A."/>
            <person name="Yoshinaga Y."/>
            <person name="Zwiers L.-H."/>
            <person name="Turgeon B."/>
            <person name="Goodwin S."/>
            <person name="Spatafora J."/>
            <person name="Crous P."/>
            <person name="Grigoriev I."/>
        </authorList>
    </citation>
    <scope>NUCLEOTIDE SEQUENCE</scope>
    <source>
        <strain evidence="2">CBS 109.77</strain>
    </source>
</reference>
<dbReference type="InterPro" id="IPR029058">
    <property type="entry name" value="AB_hydrolase_fold"/>
</dbReference>
<organism evidence="2 3">
    <name type="scientific">Melanomma pulvis-pyrius CBS 109.77</name>
    <dbReference type="NCBI Taxonomy" id="1314802"/>
    <lineage>
        <taxon>Eukaryota</taxon>
        <taxon>Fungi</taxon>
        <taxon>Dikarya</taxon>
        <taxon>Ascomycota</taxon>
        <taxon>Pezizomycotina</taxon>
        <taxon>Dothideomycetes</taxon>
        <taxon>Pleosporomycetidae</taxon>
        <taxon>Pleosporales</taxon>
        <taxon>Melanommataceae</taxon>
        <taxon>Melanomma</taxon>
    </lineage>
</organism>
<dbReference type="Proteomes" id="UP000799757">
    <property type="component" value="Unassembled WGS sequence"/>
</dbReference>
<evidence type="ECO:0000313" key="2">
    <source>
        <dbReference type="EMBL" id="KAF2795439.1"/>
    </source>
</evidence>
<keyword evidence="3" id="KW-1185">Reference proteome</keyword>
<protein>
    <submittedName>
        <fullName evidence="2">Dienelactone hydrolase family protein-like protein</fullName>
    </submittedName>
</protein>
<dbReference type="AlphaFoldDB" id="A0A6A6XG19"/>
<feature type="domain" description="Dienelactone hydrolase" evidence="1">
    <location>
        <begin position="37"/>
        <end position="256"/>
    </location>
</feature>
<dbReference type="SUPFAM" id="SSF53474">
    <property type="entry name" value="alpha/beta-Hydrolases"/>
    <property type="match status" value="1"/>
</dbReference>
<dbReference type="GO" id="GO:0016787">
    <property type="term" value="F:hydrolase activity"/>
    <property type="evidence" value="ECO:0007669"/>
    <property type="project" value="UniProtKB-KW"/>
</dbReference>
<gene>
    <name evidence="2" type="ORF">K505DRAFT_273169</name>
</gene>
<dbReference type="EMBL" id="MU001858">
    <property type="protein sequence ID" value="KAF2795439.1"/>
    <property type="molecule type" value="Genomic_DNA"/>
</dbReference>
<dbReference type="PANTHER" id="PTHR47668:SF1">
    <property type="entry name" value="DIENELACTONE HYDROLASE DOMAIN-CONTAINING PROTEIN-RELATED"/>
    <property type="match status" value="1"/>
</dbReference>
<sequence length="258" mass="29113">MSTFKQSTACCSVPPINPSEVDYKPAGKYKSIAGLRTYIVGDEPSIPPKHALIVLYDIFGFHPNTLRGSDILASSGNRPYLVLMPDFFEGEVADWEWYPDDTPEKTEKLEGFLNGPGNTQKTVEKAMRVQREASELWKDVEKWGILGYCWGGWVVSYCSGPSTPFSAVAELHPGFVGKKIAEQISIPVLAIASKDEPEKDVQRFMNDLSPGIKYKHYELFPTMEHGWLSARGDLKDEEVRKAYEKGYNMILEFFGEWL</sequence>
<accession>A0A6A6XG19</accession>
<dbReference type="InterPro" id="IPR002925">
    <property type="entry name" value="Dienelactn_hydro"/>
</dbReference>
<dbReference type="Gene3D" id="3.40.50.1820">
    <property type="entry name" value="alpha/beta hydrolase"/>
    <property type="match status" value="1"/>
</dbReference>
<dbReference type="Pfam" id="PF01738">
    <property type="entry name" value="DLH"/>
    <property type="match status" value="1"/>
</dbReference>
<evidence type="ECO:0000259" key="1">
    <source>
        <dbReference type="Pfam" id="PF01738"/>
    </source>
</evidence>
<dbReference type="PANTHER" id="PTHR47668">
    <property type="entry name" value="DIENELACTONE HYDROLASE FAMILY PROTEIN (AFU_ORTHOLOGUE AFUA_6G01940)"/>
    <property type="match status" value="1"/>
</dbReference>
<name>A0A6A6XG19_9PLEO</name>
<keyword evidence="2" id="KW-0378">Hydrolase</keyword>
<evidence type="ECO:0000313" key="3">
    <source>
        <dbReference type="Proteomes" id="UP000799757"/>
    </source>
</evidence>
<proteinExistence type="predicted"/>
<feature type="non-terminal residue" evidence="2">
    <location>
        <position position="258"/>
    </location>
</feature>
<dbReference type="OrthoDB" id="2147163at2759"/>